<dbReference type="Gene3D" id="2.60.120.10">
    <property type="entry name" value="Jelly Rolls"/>
    <property type="match status" value="1"/>
</dbReference>
<dbReference type="CDD" id="cd06981">
    <property type="entry name" value="cupin_reut_a1446"/>
    <property type="match status" value="1"/>
</dbReference>
<evidence type="ECO:0000259" key="1">
    <source>
        <dbReference type="Pfam" id="PF07883"/>
    </source>
</evidence>
<dbReference type="SUPFAM" id="SSF51182">
    <property type="entry name" value="RmlC-like cupins"/>
    <property type="match status" value="1"/>
</dbReference>
<dbReference type="Pfam" id="PF07883">
    <property type="entry name" value="Cupin_2"/>
    <property type="match status" value="1"/>
</dbReference>
<protein>
    <submittedName>
        <fullName evidence="2">Phosphoribosylaminoimidazole carboxylase</fullName>
    </submittedName>
</protein>
<dbReference type="InterPro" id="IPR014710">
    <property type="entry name" value="RmlC-like_jellyroll"/>
</dbReference>
<accession>A0A1W0CN39</accession>
<name>A0A1W0CN39_9NEIS</name>
<feature type="domain" description="Cupin type-2" evidence="1">
    <location>
        <begin position="49"/>
        <end position="106"/>
    </location>
</feature>
<dbReference type="RefSeq" id="WP_081556175.1">
    <property type="nucleotide sequence ID" value="NZ_MUKV01000023.1"/>
</dbReference>
<dbReference type="AlphaFoldDB" id="A0A1W0CN39"/>
<dbReference type="EMBL" id="MUKV01000023">
    <property type="protein sequence ID" value="OQS36234.1"/>
    <property type="molecule type" value="Genomic_DNA"/>
</dbReference>
<gene>
    <name evidence="2" type="ORF">B0T45_16135</name>
</gene>
<sequence>MVPNNLFDDIPAQLPEELLQTLFSGAKGFRVERIVSRGHYSPDGFWYEQDEEEWVLLLSGAAELECQDPPQRLRLTPGDCVAIASRRRHRVAWTAPGQDSVWLAVFYEK</sequence>
<comment type="caution">
    <text evidence="2">The sequence shown here is derived from an EMBL/GenBank/DDBJ whole genome shotgun (WGS) entry which is preliminary data.</text>
</comment>
<reference evidence="2 3" key="1">
    <citation type="submission" date="2017-02" db="EMBL/GenBank/DDBJ databases">
        <title>Chromobacterium haemolyticum H5244.</title>
        <authorList>
            <person name="Gulvik C.A."/>
        </authorList>
    </citation>
    <scope>NUCLEOTIDE SEQUENCE [LARGE SCALE GENOMIC DNA]</scope>
    <source>
        <strain evidence="2 3">H5244</strain>
    </source>
</reference>
<dbReference type="InterPro" id="IPR011051">
    <property type="entry name" value="RmlC_Cupin_sf"/>
</dbReference>
<dbReference type="InterPro" id="IPR013096">
    <property type="entry name" value="Cupin_2"/>
</dbReference>
<evidence type="ECO:0000313" key="3">
    <source>
        <dbReference type="Proteomes" id="UP000192721"/>
    </source>
</evidence>
<dbReference type="Proteomes" id="UP000192721">
    <property type="component" value="Unassembled WGS sequence"/>
</dbReference>
<evidence type="ECO:0000313" key="2">
    <source>
        <dbReference type="EMBL" id="OQS36234.1"/>
    </source>
</evidence>
<proteinExistence type="predicted"/>
<organism evidence="2 3">
    <name type="scientific">Chromobacterium haemolyticum</name>
    <dbReference type="NCBI Taxonomy" id="394935"/>
    <lineage>
        <taxon>Bacteria</taxon>
        <taxon>Pseudomonadati</taxon>
        <taxon>Pseudomonadota</taxon>
        <taxon>Betaproteobacteria</taxon>
        <taxon>Neisseriales</taxon>
        <taxon>Chromobacteriaceae</taxon>
        <taxon>Chromobacterium</taxon>
    </lineage>
</organism>